<accession>A0A1G7MD12</accession>
<protein>
    <submittedName>
        <fullName evidence="2">Uncharacterized protein</fullName>
    </submittedName>
</protein>
<feature type="transmembrane region" description="Helical" evidence="1">
    <location>
        <begin position="90"/>
        <end position="110"/>
    </location>
</feature>
<evidence type="ECO:0000256" key="1">
    <source>
        <dbReference type="SAM" id="Phobius"/>
    </source>
</evidence>
<name>A0A1G7MD12_CHIFI</name>
<feature type="transmembrane region" description="Helical" evidence="1">
    <location>
        <begin position="59"/>
        <end position="78"/>
    </location>
</feature>
<evidence type="ECO:0000313" key="3">
    <source>
        <dbReference type="Proteomes" id="UP000199045"/>
    </source>
</evidence>
<feature type="transmembrane region" description="Helical" evidence="1">
    <location>
        <begin position="33"/>
        <end position="53"/>
    </location>
</feature>
<sequence>MLYLIISIFAIAAIVGLVILKNWLTSAKTSRTVVYTHGAFAAIALVLLLVQVLQNPTSHLRTSLTLFVIAAIGGFYMFFRDLKGKFSPIWLAVIHALLAVSGFIILLLTII</sequence>
<reference evidence="2 3" key="1">
    <citation type="submission" date="2016-10" db="EMBL/GenBank/DDBJ databases">
        <authorList>
            <person name="de Groot N.N."/>
        </authorList>
    </citation>
    <scope>NUCLEOTIDE SEQUENCE [LARGE SCALE GENOMIC DNA]</scope>
    <source>
        <strain evidence="2 3">DSM 527</strain>
    </source>
</reference>
<keyword evidence="1" id="KW-0812">Transmembrane</keyword>
<dbReference type="Proteomes" id="UP000199045">
    <property type="component" value="Unassembled WGS sequence"/>
</dbReference>
<evidence type="ECO:0000313" key="2">
    <source>
        <dbReference type="EMBL" id="SDF59514.1"/>
    </source>
</evidence>
<dbReference type="RefSeq" id="WP_089830673.1">
    <property type="nucleotide sequence ID" value="NZ_FNBN01000002.1"/>
</dbReference>
<proteinExistence type="predicted"/>
<feature type="transmembrane region" description="Helical" evidence="1">
    <location>
        <begin position="6"/>
        <end position="24"/>
    </location>
</feature>
<organism evidence="2 3">
    <name type="scientific">Chitinophaga filiformis</name>
    <name type="common">Myxococcus filiformis</name>
    <name type="synonym">Flexibacter filiformis</name>
    <dbReference type="NCBI Taxonomy" id="104663"/>
    <lineage>
        <taxon>Bacteria</taxon>
        <taxon>Pseudomonadati</taxon>
        <taxon>Bacteroidota</taxon>
        <taxon>Chitinophagia</taxon>
        <taxon>Chitinophagales</taxon>
        <taxon>Chitinophagaceae</taxon>
        <taxon>Chitinophaga</taxon>
    </lineage>
</organism>
<keyword evidence="1" id="KW-1133">Transmembrane helix</keyword>
<dbReference type="OrthoDB" id="982280at2"/>
<dbReference type="STRING" id="104663.SAMN04488121_102373"/>
<gene>
    <name evidence="2" type="ORF">SAMN04488121_102373</name>
</gene>
<dbReference type="EMBL" id="FNBN01000002">
    <property type="protein sequence ID" value="SDF59514.1"/>
    <property type="molecule type" value="Genomic_DNA"/>
</dbReference>
<dbReference type="AlphaFoldDB" id="A0A1G7MD12"/>
<keyword evidence="1" id="KW-0472">Membrane</keyword>